<evidence type="ECO:0000313" key="1">
    <source>
        <dbReference type="EMBL" id="SVA06071.1"/>
    </source>
</evidence>
<evidence type="ECO:0008006" key="2">
    <source>
        <dbReference type="Google" id="ProtNLM"/>
    </source>
</evidence>
<gene>
    <name evidence="1" type="ORF">METZ01_LOCUS58925</name>
</gene>
<organism evidence="1">
    <name type="scientific">marine metagenome</name>
    <dbReference type="NCBI Taxonomy" id="408172"/>
    <lineage>
        <taxon>unclassified sequences</taxon>
        <taxon>metagenomes</taxon>
        <taxon>ecological metagenomes</taxon>
    </lineage>
</organism>
<protein>
    <recommendedName>
        <fullName evidence="2">Outer membrane protein beta-barrel domain-containing protein</fullName>
    </recommendedName>
</protein>
<sequence length="187" mass="19946">MITVTGITMLVTLITPCGVNGQRRGQEEAPSQRWSPISIGIYVGYDNQPSGEVAGAQMRIPVLPSGTVELISGANITFLNQLKEYQFNLEAVYTTGATAGGLYVGGGLAWRNTMFGSDLTAGRRTVRGYSIVTGLKTGGIAGTPFSPQLEIRWTFLKETALNPRVISLGVNVPLWGAGPRRSDLSGR</sequence>
<accession>A0A381SRY3</accession>
<dbReference type="EMBL" id="UINC01003408">
    <property type="protein sequence ID" value="SVA06071.1"/>
    <property type="molecule type" value="Genomic_DNA"/>
</dbReference>
<name>A0A381SRY3_9ZZZZ</name>
<dbReference type="AlphaFoldDB" id="A0A381SRY3"/>
<proteinExistence type="predicted"/>
<reference evidence="1" key="1">
    <citation type="submission" date="2018-05" db="EMBL/GenBank/DDBJ databases">
        <authorList>
            <person name="Lanie J.A."/>
            <person name="Ng W.-L."/>
            <person name="Kazmierczak K.M."/>
            <person name="Andrzejewski T.M."/>
            <person name="Davidsen T.M."/>
            <person name="Wayne K.J."/>
            <person name="Tettelin H."/>
            <person name="Glass J.I."/>
            <person name="Rusch D."/>
            <person name="Podicherti R."/>
            <person name="Tsui H.-C.T."/>
            <person name="Winkler M.E."/>
        </authorList>
    </citation>
    <scope>NUCLEOTIDE SEQUENCE</scope>
</reference>